<name>A0A4Y7PUQ5_9AGAM</name>
<sequence>MQIYMRSVAFSATEEDVVVALAKNIHRPPFPLEPPTNFHVHLFPKNRSTAHRGMGILTFASEETAYIFLRAFGAMGIAVKGRAILFTVSRNQDKALIARVAGTNWIDPDVLRERREKMRQGSQPIQIASFAFGRYCRDGVFSAELEVDNEDAKVVCDMELRQLRIYFRGWNLNLPQSRRSRYSTQFLVLLRWVRLTSVNSLAFSWTSTRRPFSNIRLNPPLPDRISSLDSSARLTTVWRGLCLTFRDESDLETFEARWRRIGAPHPLRHEFIFDRRTLYSEENLAKLTQYMATLPFDLAFEVDKATHSGIMEPLEIVQTLRESTANLLHQNPKDAAAIFRYFTNNFTMPSLRSQLDRPGKPSRRRRGRKEDKKDYTLPELLSNARNAYLAELARPRSRLSAPTSQAVTQTYHLVVTPSMQILEGPLPDQTNSVLHQFQNPHSFLQVSFQDEQRCKPRREYNLSIDKLLDSRFKPFLLNGVHIAGRFFEFLGYSMSGLKEYKFLFVTAFEFEDKGWNASKIRDRLGDFSNLSSRPALLGARWAQAFSTSDPTVTLAAETIKRDDDIACGGSVFTDGVSRISPSLARETWRHMQLLRRRFTHVPAPPSAFQFRLGGAKGMLVQDPELKEDGSVLFLRPSQVKFESESRTLHITGTSLRPIPCFLNRPLIILLEHHGVPDETFINLQDLAIRTVQRARDSFSHSFTLFSQHGLGGSFRLPSLFNSIQQELNLDLGDDEDGLHHHLINTSITYGMTHVLRGLKHRARIPIPGCYTLIGVADEWDCLNEGEIYATVVDERNNVTFGIKGDVLITRSPQIHPGDVQLVKAVRRDQLKHLRNVVVFSCRGKRSLPSCLGGGDLDGDIYNLITDKRLFPKEDADFSPGSYIGLPYKTIEGRDCTVADVVDFVVDYMRSDLVGHISILHMRIADLDPNGPACGSCLALAGLNSHAVDFPKRGTRVEFKNLPQPPGREKPDYLSGEGTDPTTSNAYYPSKRILGILFRRVPFVEAPLAPMNSDLTDGQKIEYSLQYEVLRGLSFDEDSFFPSETLLEEMGHLLEAYSEQLFTIAKTHTISKRADDHLTEAELVSGTIQAKWADHKKRDNAVTAMNLQTQELTTAIRRELQGYGNQANGEEFDEDDDDEWRWHYVEEDGVQQLANENKKFSRSWAAWVVAEEAVREGDLEPPFGAQSFGLIALGTMLELIKTRRAPNTKIWEI</sequence>
<dbReference type="GO" id="GO:0003968">
    <property type="term" value="F:RNA-directed RNA polymerase activity"/>
    <property type="evidence" value="ECO:0007669"/>
    <property type="project" value="UniProtKB-KW"/>
</dbReference>
<dbReference type="EC" id="2.7.7.48" evidence="1"/>
<protein>
    <recommendedName>
        <fullName evidence="1">RNA-dependent RNA polymerase</fullName>
        <ecNumber evidence="1">2.7.7.48</ecNumber>
    </recommendedName>
</protein>
<evidence type="ECO:0000313" key="4">
    <source>
        <dbReference type="EMBL" id="TDL18602.1"/>
    </source>
</evidence>
<comment type="catalytic activity">
    <reaction evidence="1">
        <text>RNA(n) + a ribonucleoside 5'-triphosphate = RNA(n+1) + diphosphate</text>
        <dbReference type="Rhea" id="RHEA:21248"/>
        <dbReference type="Rhea" id="RHEA-COMP:14527"/>
        <dbReference type="Rhea" id="RHEA-COMP:17342"/>
        <dbReference type="ChEBI" id="CHEBI:33019"/>
        <dbReference type="ChEBI" id="CHEBI:61557"/>
        <dbReference type="ChEBI" id="CHEBI:140395"/>
        <dbReference type="EC" id="2.7.7.48"/>
    </reaction>
</comment>
<dbReference type="GO" id="GO:0030422">
    <property type="term" value="P:siRNA processing"/>
    <property type="evidence" value="ECO:0007669"/>
    <property type="project" value="TreeGrafter"/>
</dbReference>
<keyword evidence="5" id="KW-1185">Reference proteome</keyword>
<feature type="region of interest" description="Disordered" evidence="2">
    <location>
        <begin position="959"/>
        <end position="983"/>
    </location>
</feature>
<dbReference type="Proteomes" id="UP000294933">
    <property type="component" value="Unassembled WGS sequence"/>
</dbReference>
<dbReference type="PANTHER" id="PTHR23079:SF55">
    <property type="entry name" value="RNA-DIRECTED RNA POLYMERASE"/>
    <property type="match status" value="1"/>
</dbReference>
<dbReference type="VEuPathDB" id="FungiDB:BD410DRAFT_822364"/>
<keyword evidence="1" id="KW-0808">Transferase</keyword>
<dbReference type="GO" id="GO:0031380">
    <property type="term" value="C:nuclear RNA-directed RNA polymerase complex"/>
    <property type="evidence" value="ECO:0007669"/>
    <property type="project" value="TreeGrafter"/>
</dbReference>
<keyword evidence="1" id="KW-0694">RNA-binding</keyword>
<dbReference type="STRING" id="50990.A0A4Y7PUQ5"/>
<organism evidence="4 5">
    <name type="scientific">Rickenella mellea</name>
    <dbReference type="NCBI Taxonomy" id="50990"/>
    <lineage>
        <taxon>Eukaryota</taxon>
        <taxon>Fungi</taxon>
        <taxon>Dikarya</taxon>
        <taxon>Basidiomycota</taxon>
        <taxon>Agaricomycotina</taxon>
        <taxon>Agaricomycetes</taxon>
        <taxon>Hymenochaetales</taxon>
        <taxon>Rickenellaceae</taxon>
        <taxon>Rickenella</taxon>
    </lineage>
</organism>
<evidence type="ECO:0000313" key="5">
    <source>
        <dbReference type="Proteomes" id="UP000294933"/>
    </source>
</evidence>
<feature type="domain" description="RDRP core" evidence="3">
    <location>
        <begin position="415"/>
        <end position="1000"/>
    </location>
</feature>
<gene>
    <name evidence="4" type="ORF">BD410DRAFT_822364</name>
</gene>
<evidence type="ECO:0000259" key="3">
    <source>
        <dbReference type="Pfam" id="PF05183"/>
    </source>
</evidence>
<accession>A0A4Y7PUQ5</accession>
<dbReference type="OrthoDB" id="6513042at2759"/>
<reference evidence="4 5" key="1">
    <citation type="submission" date="2018-06" db="EMBL/GenBank/DDBJ databases">
        <title>A transcriptomic atlas of mushroom development highlights an independent origin of complex multicellularity.</title>
        <authorList>
            <consortium name="DOE Joint Genome Institute"/>
            <person name="Krizsan K."/>
            <person name="Almasi E."/>
            <person name="Merenyi Z."/>
            <person name="Sahu N."/>
            <person name="Viragh M."/>
            <person name="Koszo T."/>
            <person name="Mondo S."/>
            <person name="Kiss B."/>
            <person name="Balint B."/>
            <person name="Kues U."/>
            <person name="Barry K."/>
            <person name="Hegedus J.C."/>
            <person name="Henrissat B."/>
            <person name="Johnson J."/>
            <person name="Lipzen A."/>
            <person name="Ohm R."/>
            <person name="Nagy I."/>
            <person name="Pangilinan J."/>
            <person name="Yan J."/>
            <person name="Xiong Y."/>
            <person name="Grigoriev I.V."/>
            <person name="Hibbett D.S."/>
            <person name="Nagy L.G."/>
        </authorList>
    </citation>
    <scope>NUCLEOTIDE SEQUENCE [LARGE SCALE GENOMIC DNA]</scope>
    <source>
        <strain evidence="4 5">SZMC22713</strain>
    </source>
</reference>
<dbReference type="Pfam" id="PF05183">
    <property type="entry name" value="RdRP"/>
    <property type="match status" value="1"/>
</dbReference>
<evidence type="ECO:0000256" key="1">
    <source>
        <dbReference type="RuleBase" id="RU363098"/>
    </source>
</evidence>
<evidence type="ECO:0000256" key="2">
    <source>
        <dbReference type="SAM" id="MobiDB-lite"/>
    </source>
</evidence>
<dbReference type="PANTHER" id="PTHR23079">
    <property type="entry name" value="RNA-DEPENDENT RNA POLYMERASE"/>
    <property type="match status" value="1"/>
</dbReference>
<dbReference type="InterPro" id="IPR007855">
    <property type="entry name" value="RDRP"/>
</dbReference>
<comment type="similarity">
    <text evidence="1">Belongs to the RdRP family.</text>
</comment>
<keyword evidence="1" id="KW-0696">RNA-directed RNA polymerase</keyword>
<dbReference type="InterPro" id="IPR057596">
    <property type="entry name" value="RDRP_core"/>
</dbReference>
<feature type="region of interest" description="Disordered" evidence="2">
    <location>
        <begin position="350"/>
        <end position="375"/>
    </location>
</feature>
<dbReference type="AlphaFoldDB" id="A0A4Y7PUQ5"/>
<keyword evidence="1" id="KW-0548">Nucleotidyltransferase</keyword>
<dbReference type="GO" id="GO:0003723">
    <property type="term" value="F:RNA binding"/>
    <property type="evidence" value="ECO:0007669"/>
    <property type="project" value="UniProtKB-KW"/>
</dbReference>
<dbReference type="EMBL" id="ML170206">
    <property type="protein sequence ID" value="TDL18602.1"/>
    <property type="molecule type" value="Genomic_DNA"/>
</dbReference>
<proteinExistence type="inferred from homology"/>